<dbReference type="SUPFAM" id="SSF110857">
    <property type="entry name" value="Gamma-glutamyl cyclotransferase-like"/>
    <property type="match status" value="1"/>
</dbReference>
<evidence type="ECO:0000313" key="2">
    <source>
        <dbReference type="EMBL" id="RZO77424.1"/>
    </source>
</evidence>
<dbReference type="InterPro" id="IPR036568">
    <property type="entry name" value="GGCT-like_sf"/>
</dbReference>
<dbReference type="Proteomes" id="UP000320404">
    <property type="component" value="Unassembled WGS sequence"/>
</dbReference>
<sequence>MSAPRLGERVGITSVVGVATLANHVLQFHKQSDDGSAKCNIAYATERDVFVLGVVFDLPESGKPALDRFEGVGQGYEVRTVTVTLVGGQDIKVFTYWATKIDPRLKPYHWYKHHVLHGARTAGLSDRYIARIEAVESIEDPNADRHRRQMNMYR</sequence>
<gene>
    <name evidence="2" type="ORF">EVA69_01725</name>
</gene>
<protein>
    <submittedName>
        <fullName evidence="2">Gamma-glutamylcyclotransferase</fullName>
    </submittedName>
</protein>
<dbReference type="CDD" id="cd06661">
    <property type="entry name" value="GGCT_like"/>
    <property type="match status" value="1"/>
</dbReference>
<dbReference type="GO" id="GO:0003839">
    <property type="term" value="F:gamma-glutamylcyclotransferase activity"/>
    <property type="evidence" value="ECO:0007669"/>
    <property type="project" value="InterPro"/>
</dbReference>
<keyword evidence="1" id="KW-0456">Lyase</keyword>
<dbReference type="Pfam" id="PF13772">
    <property type="entry name" value="AIG2_2"/>
    <property type="match status" value="1"/>
</dbReference>
<reference evidence="2 3" key="1">
    <citation type="submission" date="2019-02" db="EMBL/GenBank/DDBJ databases">
        <title>Prokaryotic population dynamics and viral predation in marine succession experiment using metagenomics: the confinement effect.</title>
        <authorList>
            <person name="Haro-Moreno J.M."/>
            <person name="Rodriguez-Valera F."/>
            <person name="Lopez-Perez M."/>
        </authorList>
    </citation>
    <scope>NUCLEOTIDE SEQUENCE [LARGE SCALE GENOMIC DNA]</scope>
    <source>
        <strain evidence="2">MED-G158</strain>
    </source>
</reference>
<keyword evidence="2" id="KW-0808">Transferase</keyword>
<evidence type="ECO:0000313" key="3">
    <source>
        <dbReference type="Proteomes" id="UP000320404"/>
    </source>
</evidence>
<accession>A0A520S4Q6</accession>
<dbReference type="EMBL" id="SHAH01000014">
    <property type="protein sequence ID" value="RZO77424.1"/>
    <property type="molecule type" value="Genomic_DNA"/>
</dbReference>
<comment type="caution">
    <text evidence="2">The sequence shown here is derived from an EMBL/GenBank/DDBJ whole genome shotgun (WGS) entry which is preliminary data.</text>
</comment>
<proteinExistence type="predicted"/>
<organism evidence="2 3">
    <name type="scientific">OM182 bacterium</name>
    <dbReference type="NCBI Taxonomy" id="2510334"/>
    <lineage>
        <taxon>Bacteria</taxon>
        <taxon>Pseudomonadati</taxon>
        <taxon>Pseudomonadota</taxon>
        <taxon>Gammaproteobacteria</taxon>
        <taxon>OMG group</taxon>
        <taxon>OM182 clade</taxon>
    </lineage>
</organism>
<dbReference type="InterPro" id="IPR017939">
    <property type="entry name" value="G-Glutamylcylcotransferase"/>
</dbReference>
<dbReference type="PANTHER" id="PTHR12935:SF0">
    <property type="entry name" value="GAMMA-GLUTAMYLCYCLOTRANSFERASE"/>
    <property type="match status" value="1"/>
</dbReference>
<dbReference type="Gene3D" id="3.10.490.10">
    <property type="entry name" value="Gamma-glutamyl cyclotransferase-like"/>
    <property type="match status" value="1"/>
</dbReference>
<evidence type="ECO:0000256" key="1">
    <source>
        <dbReference type="ARBA" id="ARBA00023239"/>
    </source>
</evidence>
<dbReference type="AlphaFoldDB" id="A0A520S4Q6"/>
<dbReference type="InterPro" id="IPR013024">
    <property type="entry name" value="GGCT-like"/>
</dbReference>
<name>A0A520S4Q6_9GAMM</name>
<dbReference type="PANTHER" id="PTHR12935">
    <property type="entry name" value="GAMMA-GLUTAMYLCYCLOTRANSFERASE"/>
    <property type="match status" value="1"/>
</dbReference>
<dbReference type="GO" id="GO:0016740">
    <property type="term" value="F:transferase activity"/>
    <property type="evidence" value="ECO:0007669"/>
    <property type="project" value="UniProtKB-KW"/>
</dbReference>